<protein>
    <recommendedName>
        <fullName evidence="3">Heme peroxidase</fullName>
    </recommendedName>
</protein>
<evidence type="ECO:0000313" key="2">
    <source>
        <dbReference type="Proteomes" id="UP000198507"/>
    </source>
</evidence>
<keyword evidence="2" id="KW-1185">Reference proteome</keyword>
<evidence type="ECO:0000313" key="1">
    <source>
        <dbReference type="EMBL" id="SET33303.1"/>
    </source>
</evidence>
<dbReference type="OrthoDB" id="2962349at2"/>
<organism evidence="1 2">
    <name type="scientific">Geodermatophilus poikilotrophus</name>
    <dbReference type="NCBI Taxonomy" id="1333667"/>
    <lineage>
        <taxon>Bacteria</taxon>
        <taxon>Bacillati</taxon>
        <taxon>Actinomycetota</taxon>
        <taxon>Actinomycetes</taxon>
        <taxon>Geodermatophilales</taxon>
        <taxon>Geodermatophilaceae</taxon>
        <taxon>Geodermatophilus</taxon>
    </lineage>
</organism>
<dbReference type="EMBL" id="FOIE01000004">
    <property type="protein sequence ID" value="SET33303.1"/>
    <property type="molecule type" value="Genomic_DNA"/>
</dbReference>
<dbReference type="AlphaFoldDB" id="A0A1I0DLX0"/>
<proteinExistence type="predicted"/>
<accession>A0A1I0DLX0</accession>
<dbReference type="Proteomes" id="UP000198507">
    <property type="component" value="Unassembled WGS sequence"/>
</dbReference>
<reference evidence="2" key="1">
    <citation type="submission" date="2016-10" db="EMBL/GenBank/DDBJ databases">
        <authorList>
            <person name="Varghese N."/>
            <person name="Submissions S."/>
        </authorList>
    </citation>
    <scope>NUCLEOTIDE SEQUENCE [LARGE SCALE GENOMIC DNA]</scope>
    <source>
        <strain evidence="2">DSM 44209</strain>
    </source>
</reference>
<gene>
    <name evidence="1" type="ORF">SAMN04488546_2006</name>
</gene>
<name>A0A1I0DLX0_9ACTN</name>
<sequence length="228" mass="24168">MKADDAVAALVARCRPLLGDLRQLATPPTYPDSLALCVIEAVQSPGISHSVVEAVVGRYRAYRATSGGNADTDGAVELLASFRDLGTEGWMKQIGTRNRTPPRPGAPFKAEVIERAASVLVELGAASTAEVRVAAEDPAKLAELHAGWSAVVGRGTGATWHYLLILAGVPGVKPDRLIARFVSDATGVPSRLLETAAAGRLLELAATELGVSSAILDFHVWDWQRRLR</sequence>
<evidence type="ECO:0008006" key="3">
    <source>
        <dbReference type="Google" id="ProtNLM"/>
    </source>
</evidence>
<dbReference type="RefSeq" id="WP_091443201.1">
    <property type="nucleotide sequence ID" value="NZ_FOIE01000004.1"/>
</dbReference>